<dbReference type="Gene3D" id="1.20.120.30">
    <property type="entry name" value="Aspartate receptor, ligand-binding domain"/>
    <property type="match status" value="1"/>
</dbReference>
<evidence type="ECO:0000259" key="4">
    <source>
        <dbReference type="PROSITE" id="PS50111"/>
    </source>
</evidence>
<dbReference type="Proteomes" id="UP000603352">
    <property type="component" value="Unassembled WGS sequence"/>
</dbReference>
<organism evidence="5 6">
    <name type="scientific">Tistrella bauzanensis</name>
    <dbReference type="NCBI Taxonomy" id="657419"/>
    <lineage>
        <taxon>Bacteria</taxon>
        <taxon>Pseudomonadati</taxon>
        <taxon>Pseudomonadota</taxon>
        <taxon>Alphaproteobacteria</taxon>
        <taxon>Geminicoccales</taxon>
        <taxon>Geminicoccaceae</taxon>
        <taxon>Tistrella</taxon>
    </lineage>
</organism>
<keyword evidence="1 3" id="KW-0807">Transducer</keyword>
<keyword evidence="6" id="KW-1185">Reference proteome</keyword>
<dbReference type="SMART" id="SM00283">
    <property type="entry name" value="MA"/>
    <property type="match status" value="1"/>
</dbReference>
<dbReference type="PANTHER" id="PTHR32089:SF112">
    <property type="entry name" value="LYSOZYME-LIKE PROTEIN-RELATED"/>
    <property type="match status" value="1"/>
</dbReference>
<accession>A0ABQ1IZE2</accession>
<dbReference type="EMBL" id="BMDZ01000056">
    <property type="protein sequence ID" value="GGB53944.1"/>
    <property type="molecule type" value="Genomic_DNA"/>
</dbReference>
<evidence type="ECO:0000256" key="2">
    <source>
        <dbReference type="ARBA" id="ARBA00029447"/>
    </source>
</evidence>
<dbReference type="PROSITE" id="PS50111">
    <property type="entry name" value="CHEMOTAXIS_TRANSDUC_2"/>
    <property type="match status" value="1"/>
</dbReference>
<dbReference type="RefSeq" id="WP_188580939.1">
    <property type="nucleotide sequence ID" value="NZ_BMDZ01000056.1"/>
</dbReference>
<name>A0ABQ1IZE2_9PROT</name>
<sequence>MSSSPARIPAAPDNTAHVAFVEALIAGHHDAPPPLGDDPLSRALARLAGHLAETARGDTDRIVGACIEAAEAGVGVVHAVAAARDLEDRTSGAASAIGELAASGGRIREASRAAAEVAREANEAAETGVRRLREVARTVATLTDGVTTAAGRVDALAAASQQIDTIVGSIEAVARQTRLLALNATIEAARAGEAGRGFAVVAGEVKALAQQTAAATDDIRDRINALRAEMAAIVTAMGDGARGAAEGRAAIDGLGREIEALGGRIADVSGRMTLVATEIDAQGVASDRLAGDIAAVAGLGADNRNGIETVADALDRLEGRIAPALQALAGRRQNDQVVRLAKADHALWKKRLAAMATGRAKLADRELTDHHSCRLGRWYYGDQSAAWRGDAAFRALEAPHTAVHDHGREAARLMAAGRPREAMAAIGRMEVASQDVLRLLNQIAPEQGAI</sequence>
<evidence type="ECO:0000313" key="6">
    <source>
        <dbReference type="Proteomes" id="UP000603352"/>
    </source>
</evidence>
<reference evidence="6" key="1">
    <citation type="journal article" date="2019" name="Int. J. Syst. Evol. Microbiol.">
        <title>The Global Catalogue of Microorganisms (GCM) 10K type strain sequencing project: providing services to taxonomists for standard genome sequencing and annotation.</title>
        <authorList>
            <consortium name="The Broad Institute Genomics Platform"/>
            <consortium name="The Broad Institute Genome Sequencing Center for Infectious Disease"/>
            <person name="Wu L."/>
            <person name="Ma J."/>
        </authorList>
    </citation>
    <scope>NUCLEOTIDE SEQUENCE [LARGE SCALE GENOMIC DNA]</scope>
    <source>
        <strain evidence="6">CGMCC 1.10188</strain>
    </source>
</reference>
<gene>
    <name evidence="5" type="ORF">GCM10011505_38700</name>
</gene>
<dbReference type="Pfam" id="PF00015">
    <property type="entry name" value="MCPsignal"/>
    <property type="match status" value="1"/>
</dbReference>
<feature type="domain" description="Methyl-accepting transducer" evidence="4">
    <location>
        <begin position="93"/>
        <end position="297"/>
    </location>
</feature>
<comment type="similarity">
    <text evidence="2">Belongs to the methyl-accepting chemotaxis (MCP) protein family.</text>
</comment>
<protein>
    <recommendedName>
        <fullName evidence="4">Methyl-accepting transducer domain-containing protein</fullName>
    </recommendedName>
</protein>
<dbReference type="PANTHER" id="PTHR32089">
    <property type="entry name" value="METHYL-ACCEPTING CHEMOTAXIS PROTEIN MCPB"/>
    <property type="match status" value="1"/>
</dbReference>
<dbReference type="InterPro" id="IPR004089">
    <property type="entry name" value="MCPsignal_dom"/>
</dbReference>
<evidence type="ECO:0000256" key="3">
    <source>
        <dbReference type="PROSITE-ProRule" id="PRU00284"/>
    </source>
</evidence>
<comment type="caution">
    <text evidence="5">The sequence shown here is derived from an EMBL/GenBank/DDBJ whole genome shotgun (WGS) entry which is preliminary data.</text>
</comment>
<dbReference type="Pfam" id="PF13682">
    <property type="entry name" value="CZB"/>
    <property type="match status" value="1"/>
</dbReference>
<dbReference type="InterPro" id="IPR025991">
    <property type="entry name" value="Chemoreceptor_zinc-bind_dom"/>
</dbReference>
<evidence type="ECO:0000313" key="5">
    <source>
        <dbReference type="EMBL" id="GGB53944.1"/>
    </source>
</evidence>
<proteinExistence type="inferred from homology"/>
<evidence type="ECO:0000256" key="1">
    <source>
        <dbReference type="ARBA" id="ARBA00023224"/>
    </source>
</evidence>
<dbReference type="InterPro" id="IPR004090">
    <property type="entry name" value="Chemotax_Me-accpt_rcpt"/>
</dbReference>
<dbReference type="Gene3D" id="1.10.287.950">
    <property type="entry name" value="Methyl-accepting chemotaxis protein"/>
    <property type="match status" value="1"/>
</dbReference>
<dbReference type="SUPFAM" id="SSF58104">
    <property type="entry name" value="Methyl-accepting chemotaxis protein (MCP) signaling domain"/>
    <property type="match status" value="1"/>
</dbReference>
<dbReference type="PRINTS" id="PR00260">
    <property type="entry name" value="CHEMTRNSDUCR"/>
</dbReference>